<reference evidence="2" key="2">
    <citation type="journal article" date="2022" name="Nat. Biotechnol.">
        <title>Carbon-negative production of acetone and isopropanol by gas fermentation at industrial pilot scale.</title>
        <authorList>
            <person name="Liew F.E."/>
            <person name="Nogle R."/>
            <person name="Abdalla T."/>
            <person name="Rasor B.J."/>
            <person name="Canter C."/>
            <person name="Jensen R.O."/>
            <person name="Wang L."/>
            <person name="Strutz J."/>
            <person name="Chirania P."/>
            <person name="De Tissera S."/>
            <person name="Mueller A.P."/>
            <person name="Ruan Z."/>
            <person name="Gao A."/>
            <person name="Tran L."/>
            <person name="Engle N.L."/>
            <person name="Bromley J.C."/>
            <person name="Daniell J."/>
            <person name="Conrado R."/>
            <person name="Tschaplinski T.J."/>
            <person name="Giannone R.J."/>
            <person name="Hettich R.L."/>
            <person name="Karim A.S."/>
            <person name="Simpson S.D."/>
            <person name="Brown S.D."/>
            <person name="Leang C."/>
            <person name="Jewett M.C."/>
            <person name="Kopke M."/>
        </authorList>
    </citation>
    <scope>NUCLEOTIDE SEQUENCE</scope>
    <source>
        <strain evidence="2">DJ080</strain>
    </source>
</reference>
<protein>
    <submittedName>
        <fullName evidence="2">Uncharacterized protein</fullName>
    </submittedName>
</protein>
<evidence type="ECO:0000313" key="2">
    <source>
        <dbReference type="EMBL" id="NRT90163.1"/>
    </source>
</evidence>
<dbReference type="RefSeq" id="WP_173711476.1">
    <property type="nucleotide sequence ID" value="NZ_CP107022.1"/>
</dbReference>
<feature type="coiled-coil region" evidence="1">
    <location>
        <begin position="105"/>
        <end position="132"/>
    </location>
</feature>
<name>A0AAX0B4N5_CLOBE</name>
<dbReference type="Proteomes" id="UP001193748">
    <property type="component" value="Unassembled WGS sequence"/>
</dbReference>
<dbReference type="AlphaFoldDB" id="A0AAX0B4N5"/>
<proteinExistence type="predicted"/>
<organism evidence="2 3">
    <name type="scientific">Clostridium beijerinckii</name>
    <name type="common">Clostridium MP</name>
    <dbReference type="NCBI Taxonomy" id="1520"/>
    <lineage>
        <taxon>Bacteria</taxon>
        <taxon>Bacillati</taxon>
        <taxon>Bacillota</taxon>
        <taxon>Clostridia</taxon>
        <taxon>Eubacteriales</taxon>
        <taxon>Clostridiaceae</taxon>
        <taxon>Clostridium</taxon>
    </lineage>
</organism>
<reference evidence="2" key="1">
    <citation type="submission" date="2020-05" db="EMBL/GenBank/DDBJ databases">
        <authorList>
            <person name="Brown S."/>
            <person name="Huntemann M."/>
            <person name="Clum A."/>
            <person name="Spunde A."/>
            <person name="Palaniappan K."/>
            <person name="Ritter S."/>
            <person name="Mikhailova N."/>
            <person name="Chen I.-M."/>
            <person name="Stamatis D."/>
            <person name="Reddy T."/>
            <person name="O'Malley R."/>
            <person name="Daum C."/>
            <person name="Shapiro N."/>
            <person name="Ivanova N."/>
            <person name="Kyrpides N."/>
            <person name="Woyke T."/>
        </authorList>
    </citation>
    <scope>NUCLEOTIDE SEQUENCE</scope>
    <source>
        <strain evidence="2">DJ080</strain>
    </source>
</reference>
<evidence type="ECO:0000256" key="1">
    <source>
        <dbReference type="SAM" id="Coils"/>
    </source>
</evidence>
<gene>
    <name evidence="2" type="ORF">B0H41_003842</name>
</gene>
<evidence type="ECO:0000313" key="3">
    <source>
        <dbReference type="Proteomes" id="UP001193748"/>
    </source>
</evidence>
<accession>A0AAX0B4N5</accession>
<keyword evidence="1" id="KW-0175">Coiled coil</keyword>
<sequence length="139" mass="15680">MIKSLLTILIKLVEAKLEKIGIEQAMIKNQNYITVAKQIWNEIDETFRISTSIEEKLQSKTDLFESKVLAKFPELKKEDIDSLRLAIGGEVNQGKQVVLDNSIIIKQLTDENNNLKAKNNELENKIASIQSTVAINVAQ</sequence>
<dbReference type="EMBL" id="JABSWW010000001">
    <property type="protein sequence ID" value="NRT90163.1"/>
    <property type="molecule type" value="Genomic_DNA"/>
</dbReference>
<comment type="caution">
    <text evidence="2">The sequence shown here is derived from an EMBL/GenBank/DDBJ whole genome shotgun (WGS) entry which is preliminary data.</text>
</comment>